<accession>A0A392QL80</accession>
<dbReference type="InterPro" id="IPR056924">
    <property type="entry name" value="SH3_Tf2-1"/>
</dbReference>
<name>A0A392QL80_9FABA</name>
<feature type="domain" description="Tf2-1-like SH3-like" evidence="1">
    <location>
        <begin position="1"/>
        <end position="27"/>
    </location>
</feature>
<reference evidence="2 3" key="1">
    <citation type="journal article" date="2018" name="Front. Plant Sci.">
        <title>Red Clover (Trifolium pratense) and Zigzag Clover (T. medium) - A Picture of Genomic Similarities and Differences.</title>
        <authorList>
            <person name="Dluhosova J."/>
            <person name="Istvanek J."/>
            <person name="Nedelnik J."/>
            <person name="Repkova J."/>
        </authorList>
    </citation>
    <scope>NUCLEOTIDE SEQUENCE [LARGE SCALE GENOMIC DNA]</scope>
    <source>
        <strain evidence="3">cv. 10/8</strain>
        <tissue evidence="2">Leaf</tissue>
    </source>
</reference>
<dbReference type="Proteomes" id="UP000265520">
    <property type="component" value="Unassembled WGS sequence"/>
</dbReference>
<dbReference type="EMBL" id="LXQA010143055">
    <property type="protein sequence ID" value="MCI24699.1"/>
    <property type="molecule type" value="Genomic_DNA"/>
</dbReference>
<sequence length="87" mass="9638">IGVVAYKLALPPHSKIHNVFHCSLLKLHEGPPPSTIEQIPPHSVENHPLITPLAIVAFQSQTIDGTSVRFALVQWRGLSPDDTSWER</sequence>
<keyword evidence="3" id="KW-1185">Reference proteome</keyword>
<dbReference type="Pfam" id="PF24626">
    <property type="entry name" value="SH3_Tf2-1"/>
    <property type="match status" value="1"/>
</dbReference>
<feature type="non-terminal residue" evidence="2">
    <location>
        <position position="1"/>
    </location>
</feature>
<evidence type="ECO:0000259" key="1">
    <source>
        <dbReference type="Pfam" id="PF24626"/>
    </source>
</evidence>
<comment type="caution">
    <text evidence="2">The sequence shown here is derived from an EMBL/GenBank/DDBJ whole genome shotgun (WGS) entry which is preliminary data.</text>
</comment>
<dbReference type="InterPro" id="IPR016197">
    <property type="entry name" value="Chromo-like_dom_sf"/>
</dbReference>
<evidence type="ECO:0000313" key="3">
    <source>
        <dbReference type="Proteomes" id="UP000265520"/>
    </source>
</evidence>
<dbReference type="AlphaFoldDB" id="A0A392QL80"/>
<protein>
    <recommendedName>
        <fullName evidence="1">Tf2-1-like SH3-like domain-containing protein</fullName>
    </recommendedName>
</protein>
<organism evidence="2 3">
    <name type="scientific">Trifolium medium</name>
    <dbReference type="NCBI Taxonomy" id="97028"/>
    <lineage>
        <taxon>Eukaryota</taxon>
        <taxon>Viridiplantae</taxon>
        <taxon>Streptophyta</taxon>
        <taxon>Embryophyta</taxon>
        <taxon>Tracheophyta</taxon>
        <taxon>Spermatophyta</taxon>
        <taxon>Magnoliopsida</taxon>
        <taxon>eudicotyledons</taxon>
        <taxon>Gunneridae</taxon>
        <taxon>Pentapetalae</taxon>
        <taxon>rosids</taxon>
        <taxon>fabids</taxon>
        <taxon>Fabales</taxon>
        <taxon>Fabaceae</taxon>
        <taxon>Papilionoideae</taxon>
        <taxon>50 kb inversion clade</taxon>
        <taxon>NPAAA clade</taxon>
        <taxon>Hologalegina</taxon>
        <taxon>IRL clade</taxon>
        <taxon>Trifolieae</taxon>
        <taxon>Trifolium</taxon>
    </lineage>
</organism>
<proteinExistence type="predicted"/>
<evidence type="ECO:0000313" key="2">
    <source>
        <dbReference type="EMBL" id="MCI24699.1"/>
    </source>
</evidence>
<dbReference type="SUPFAM" id="SSF54160">
    <property type="entry name" value="Chromo domain-like"/>
    <property type="match status" value="1"/>
</dbReference>